<proteinExistence type="predicted"/>
<gene>
    <name evidence="2" type="ORF">FXF68_06275</name>
</gene>
<evidence type="ECO:0000313" key="3">
    <source>
        <dbReference type="Proteomes" id="UP000323505"/>
    </source>
</evidence>
<evidence type="ECO:0000256" key="1">
    <source>
        <dbReference type="SAM" id="Phobius"/>
    </source>
</evidence>
<accession>A0A5D3G1C6</accession>
<organism evidence="2 3">
    <name type="scientific">Actinomadura decatromicini</name>
    <dbReference type="NCBI Taxonomy" id="2604572"/>
    <lineage>
        <taxon>Bacteria</taxon>
        <taxon>Bacillati</taxon>
        <taxon>Actinomycetota</taxon>
        <taxon>Actinomycetes</taxon>
        <taxon>Streptosporangiales</taxon>
        <taxon>Thermomonosporaceae</taxon>
        <taxon>Actinomadura</taxon>
    </lineage>
</organism>
<dbReference type="RefSeq" id="WP_148757900.1">
    <property type="nucleotide sequence ID" value="NZ_VSRQ01000001.1"/>
</dbReference>
<keyword evidence="3" id="KW-1185">Reference proteome</keyword>
<sequence length="383" mass="40709">MGLTSWGTFGLLALAAVGCMAAVVALWPKAAAKRRRAVAARAAMLAGSQLVVLLALVTALNAHYLFYGSWTDLVSAAGGGVGPPGGPAVNANAAAAGGGSRIVVRTARPDLSPGPGGKHAPAKDGQVERVVVQGVRTGLSAEEYVYLPPQYFQAAYATRRFPVVLFLAGYPAADRLVWIRRGHIPEDVLQAQTAHRIQPMIYVMARPTVVAGWDTECADVPGGPQVETFFAQDVPEAVAATYRTARGRSGWGVAGYSTGGFCAAKLAMLHSDRFSAGVSMAGHFHALLDTTTRDLYGGSPALRRNSNLIWRVRNLPPPPVSLLVASADVGEKTFPSARMFMRAARPPLMVDELLLPSGGHNFKTFRKYIPPSIRWLSARLRGE</sequence>
<evidence type="ECO:0000313" key="2">
    <source>
        <dbReference type="EMBL" id="TYK53315.1"/>
    </source>
</evidence>
<keyword evidence="1" id="KW-1133">Transmembrane helix</keyword>
<dbReference type="Proteomes" id="UP000323505">
    <property type="component" value="Unassembled WGS sequence"/>
</dbReference>
<dbReference type="PANTHER" id="PTHR48098:SF1">
    <property type="entry name" value="DIACYLGLYCEROL ACYLTRANSFERASE_MYCOLYLTRANSFERASE AG85A"/>
    <property type="match status" value="1"/>
</dbReference>
<dbReference type="InterPro" id="IPR029058">
    <property type="entry name" value="AB_hydrolase_fold"/>
</dbReference>
<protein>
    <submittedName>
        <fullName evidence="2">Esterase</fullName>
    </submittedName>
</protein>
<dbReference type="AlphaFoldDB" id="A0A5D3G1C6"/>
<feature type="transmembrane region" description="Helical" evidence="1">
    <location>
        <begin position="39"/>
        <end position="66"/>
    </location>
</feature>
<dbReference type="InterPro" id="IPR000801">
    <property type="entry name" value="Esterase-like"/>
</dbReference>
<reference evidence="2 3" key="1">
    <citation type="submission" date="2019-08" db="EMBL/GenBank/DDBJ databases">
        <title>Actinomadura sp. nov. CYP1-5 isolated from mountain soil.</title>
        <authorList>
            <person name="Songsumanus A."/>
            <person name="Kuncharoen N."/>
            <person name="Kudo T."/>
            <person name="Yuki M."/>
            <person name="Igarashi Y."/>
            <person name="Tanasupawat S."/>
        </authorList>
    </citation>
    <scope>NUCLEOTIDE SEQUENCE [LARGE SCALE GENOMIC DNA]</scope>
    <source>
        <strain evidence="2 3">CYP1-5</strain>
    </source>
</reference>
<dbReference type="Pfam" id="PF00756">
    <property type="entry name" value="Esterase"/>
    <property type="match status" value="1"/>
</dbReference>
<dbReference type="GO" id="GO:0016747">
    <property type="term" value="F:acyltransferase activity, transferring groups other than amino-acyl groups"/>
    <property type="evidence" value="ECO:0007669"/>
    <property type="project" value="TreeGrafter"/>
</dbReference>
<dbReference type="InterPro" id="IPR050583">
    <property type="entry name" value="Mycobacterial_A85_antigen"/>
</dbReference>
<dbReference type="SUPFAM" id="SSF53474">
    <property type="entry name" value="alpha/beta-Hydrolases"/>
    <property type="match status" value="1"/>
</dbReference>
<name>A0A5D3G1C6_9ACTN</name>
<dbReference type="Gene3D" id="3.40.50.1820">
    <property type="entry name" value="alpha/beta hydrolase"/>
    <property type="match status" value="1"/>
</dbReference>
<dbReference type="PANTHER" id="PTHR48098">
    <property type="entry name" value="ENTEROCHELIN ESTERASE-RELATED"/>
    <property type="match status" value="1"/>
</dbReference>
<feature type="transmembrane region" description="Helical" evidence="1">
    <location>
        <begin position="6"/>
        <end position="27"/>
    </location>
</feature>
<keyword evidence="1" id="KW-0812">Transmembrane</keyword>
<dbReference type="EMBL" id="VSRQ01000001">
    <property type="protein sequence ID" value="TYK53315.1"/>
    <property type="molecule type" value="Genomic_DNA"/>
</dbReference>
<keyword evidence="1" id="KW-0472">Membrane</keyword>
<comment type="caution">
    <text evidence="2">The sequence shown here is derived from an EMBL/GenBank/DDBJ whole genome shotgun (WGS) entry which is preliminary data.</text>
</comment>